<keyword evidence="4" id="KW-1185">Reference proteome</keyword>
<dbReference type="InterPro" id="IPR004682">
    <property type="entry name" value="TRAP_DctP"/>
</dbReference>
<keyword evidence="3" id="KW-0675">Receptor</keyword>
<reference evidence="3 4" key="1">
    <citation type="submission" date="2018-06" db="EMBL/GenBank/DDBJ databases">
        <title>Genomic Encyclopedia of Type Strains, Phase IV (KMG-IV): sequencing the most valuable type-strain genomes for metagenomic binning, comparative biology and taxonomic classification.</title>
        <authorList>
            <person name="Goeker M."/>
        </authorList>
    </citation>
    <scope>NUCLEOTIDE SEQUENCE [LARGE SCALE GENOMIC DNA]</scope>
    <source>
        <strain evidence="3 4">DSM 26720</strain>
    </source>
</reference>
<dbReference type="PROSITE" id="PS51318">
    <property type="entry name" value="TAT"/>
    <property type="match status" value="1"/>
</dbReference>
<dbReference type="EMBL" id="QLMK01000020">
    <property type="protein sequence ID" value="RAK25720.1"/>
    <property type="molecule type" value="Genomic_DNA"/>
</dbReference>
<keyword evidence="1 2" id="KW-0732">Signal</keyword>
<dbReference type="PANTHER" id="PTHR33376:SF18">
    <property type="entry name" value="2,3-DIKETO-L-GULONATE-BINDING PERIPLASMIC PROTEIN YIAO"/>
    <property type="match status" value="1"/>
</dbReference>
<evidence type="ECO:0000256" key="1">
    <source>
        <dbReference type="ARBA" id="ARBA00022729"/>
    </source>
</evidence>
<feature type="signal peptide" evidence="2">
    <location>
        <begin position="1"/>
        <end position="27"/>
    </location>
</feature>
<evidence type="ECO:0000313" key="4">
    <source>
        <dbReference type="Proteomes" id="UP000249453"/>
    </source>
</evidence>
<protein>
    <submittedName>
        <fullName evidence="3">Tripartite ATP-independent transporter DctP family solute receptor</fullName>
    </submittedName>
</protein>
<sequence length="331" mass="36064">MRSTRRDALKGAVAGVALFAIGRPASAQTTQLRFAHPHPASDSFQTAALQFAEQVKSQTNGEFEVKVFPNGALGSDPQTINAVRGGQIDFCLTGNPFFTGLAPALNVLDLPFLFKDRDHVAKVIDGPVGDSLRAELEVSNLKAISTLDIGWRNLTNSRRPVVTPDDIKGLKIRTTPNPAHLRAFQLLGAVPTPMAFTELFTALETGTVDGQENPVTLILNSRFYEVQNHLSLTRHAFTSAPLCMNNTKFAAFPKEVQDLFLKLGKEMAISQRQMNVDAEKNNLDQLKERGIQVVDEPNHAAFAALVAEPVEQEFVAQHGSDILDKIKAAGE</sequence>
<organism evidence="3 4">
    <name type="scientific">Falsochrobactrum ovis</name>
    <dbReference type="NCBI Taxonomy" id="1293442"/>
    <lineage>
        <taxon>Bacteria</taxon>
        <taxon>Pseudomonadati</taxon>
        <taxon>Pseudomonadota</taxon>
        <taxon>Alphaproteobacteria</taxon>
        <taxon>Hyphomicrobiales</taxon>
        <taxon>Brucellaceae</taxon>
        <taxon>Falsochrobactrum</taxon>
    </lineage>
</organism>
<evidence type="ECO:0000256" key="2">
    <source>
        <dbReference type="SAM" id="SignalP"/>
    </source>
</evidence>
<dbReference type="InterPro" id="IPR038404">
    <property type="entry name" value="TRAP_DctP_sf"/>
</dbReference>
<dbReference type="GO" id="GO:0055085">
    <property type="term" value="P:transmembrane transport"/>
    <property type="evidence" value="ECO:0007669"/>
    <property type="project" value="InterPro"/>
</dbReference>
<comment type="caution">
    <text evidence="3">The sequence shown here is derived from an EMBL/GenBank/DDBJ whole genome shotgun (WGS) entry which is preliminary data.</text>
</comment>
<dbReference type="CDD" id="cd13603">
    <property type="entry name" value="PBP2_TRAP_Siap_TeaA_like"/>
    <property type="match status" value="1"/>
</dbReference>
<dbReference type="OrthoDB" id="9803763at2"/>
<dbReference type="Proteomes" id="UP000249453">
    <property type="component" value="Unassembled WGS sequence"/>
</dbReference>
<dbReference type="InterPro" id="IPR018389">
    <property type="entry name" value="DctP_fam"/>
</dbReference>
<gene>
    <name evidence="3" type="ORF">C7374_1203</name>
</gene>
<name>A0A364JRY8_9HYPH</name>
<dbReference type="PIRSF" id="PIRSF006470">
    <property type="entry name" value="DctB"/>
    <property type="match status" value="1"/>
</dbReference>
<dbReference type="NCBIfam" id="TIGR00787">
    <property type="entry name" value="dctP"/>
    <property type="match status" value="1"/>
</dbReference>
<feature type="chain" id="PRO_5016701735" evidence="2">
    <location>
        <begin position="28"/>
        <end position="331"/>
    </location>
</feature>
<accession>A0A364JRY8</accession>
<dbReference type="NCBIfam" id="NF037995">
    <property type="entry name" value="TRAP_S1"/>
    <property type="match status" value="1"/>
</dbReference>
<dbReference type="RefSeq" id="WP_111576318.1">
    <property type="nucleotide sequence ID" value="NZ_JBHEEY010000019.1"/>
</dbReference>
<dbReference type="AlphaFoldDB" id="A0A364JRY8"/>
<dbReference type="Pfam" id="PF03480">
    <property type="entry name" value="DctP"/>
    <property type="match status" value="1"/>
</dbReference>
<dbReference type="PANTHER" id="PTHR33376">
    <property type="match status" value="1"/>
</dbReference>
<dbReference type="GO" id="GO:0030246">
    <property type="term" value="F:carbohydrate binding"/>
    <property type="evidence" value="ECO:0007669"/>
    <property type="project" value="TreeGrafter"/>
</dbReference>
<dbReference type="InterPro" id="IPR006311">
    <property type="entry name" value="TAT_signal"/>
</dbReference>
<dbReference type="Gene3D" id="3.40.190.170">
    <property type="entry name" value="Bacterial extracellular solute-binding protein, family 7"/>
    <property type="match status" value="1"/>
</dbReference>
<dbReference type="GO" id="GO:0030288">
    <property type="term" value="C:outer membrane-bounded periplasmic space"/>
    <property type="evidence" value="ECO:0007669"/>
    <property type="project" value="InterPro"/>
</dbReference>
<evidence type="ECO:0000313" key="3">
    <source>
        <dbReference type="EMBL" id="RAK25720.1"/>
    </source>
</evidence>
<proteinExistence type="predicted"/>